<evidence type="ECO:0000259" key="7">
    <source>
        <dbReference type="PROSITE" id="PS50113"/>
    </source>
</evidence>
<feature type="domain" description="PAC" evidence="7">
    <location>
        <begin position="333"/>
        <end position="385"/>
    </location>
</feature>
<dbReference type="KEGG" id="hyh:D3Y59_08630"/>
<feature type="domain" description="PAS" evidence="6">
    <location>
        <begin position="515"/>
        <end position="559"/>
    </location>
</feature>
<dbReference type="InterPro" id="IPR000014">
    <property type="entry name" value="PAS"/>
</dbReference>
<dbReference type="InterPro" id="IPR035965">
    <property type="entry name" value="PAS-like_dom_sf"/>
</dbReference>
<dbReference type="PANTHER" id="PTHR43304">
    <property type="entry name" value="PHYTOCHROME-LIKE PROTEIN CPH1"/>
    <property type="match status" value="1"/>
</dbReference>
<evidence type="ECO:0000256" key="1">
    <source>
        <dbReference type="ARBA" id="ARBA00000085"/>
    </source>
</evidence>
<keyword evidence="5" id="KW-0418">Kinase</keyword>
<dbReference type="PROSITE" id="PS50112">
    <property type="entry name" value="PAS"/>
    <property type="match status" value="5"/>
</dbReference>
<dbReference type="PROSITE" id="PS50113">
    <property type="entry name" value="PAC"/>
    <property type="match status" value="5"/>
</dbReference>
<feature type="domain" description="PAC" evidence="7">
    <location>
        <begin position="588"/>
        <end position="640"/>
    </location>
</feature>
<feature type="domain" description="PAS" evidence="6">
    <location>
        <begin position="134"/>
        <end position="203"/>
    </location>
</feature>
<keyword evidence="9" id="KW-1185">Reference proteome</keyword>
<dbReference type="Pfam" id="PF08447">
    <property type="entry name" value="PAS_3"/>
    <property type="match status" value="5"/>
</dbReference>
<dbReference type="NCBIfam" id="TIGR00229">
    <property type="entry name" value="sensory_box"/>
    <property type="match status" value="5"/>
</dbReference>
<feature type="domain" description="PAS" evidence="6">
    <location>
        <begin position="259"/>
        <end position="330"/>
    </location>
</feature>
<protein>
    <recommendedName>
        <fullName evidence="2">histidine kinase</fullName>
        <ecNumber evidence="2">2.7.13.3</ecNumber>
    </recommendedName>
</protein>
<proteinExistence type="predicted"/>
<evidence type="ECO:0000256" key="2">
    <source>
        <dbReference type="ARBA" id="ARBA00012438"/>
    </source>
</evidence>
<keyword evidence="3" id="KW-0597">Phosphoprotein</keyword>
<evidence type="ECO:0000313" key="9">
    <source>
        <dbReference type="Proteomes" id="UP000262802"/>
    </source>
</evidence>
<feature type="domain" description="PAS" evidence="6">
    <location>
        <begin position="386"/>
        <end position="458"/>
    </location>
</feature>
<dbReference type="SMART" id="SM00086">
    <property type="entry name" value="PAC"/>
    <property type="match status" value="5"/>
</dbReference>
<feature type="domain" description="PAC" evidence="7">
    <location>
        <begin position="85"/>
        <end position="140"/>
    </location>
</feature>
<dbReference type="EMBL" id="CP032317">
    <property type="protein sequence ID" value="AYA37114.1"/>
    <property type="molecule type" value="Genomic_DNA"/>
</dbReference>
<dbReference type="OrthoDB" id="9766459at2"/>
<dbReference type="AlphaFoldDB" id="A0A3B7QZ20"/>
<dbReference type="InterPro" id="IPR000700">
    <property type="entry name" value="PAS-assoc_C"/>
</dbReference>
<dbReference type="SMART" id="SM00091">
    <property type="entry name" value="PAS"/>
    <property type="match status" value="5"/>
</dbReference>
<dbReference type="InterPro" id="IPR013655">
    <property type="entry name" value="PAS_fold_3"/>
</dbReference>
<dbReference type="EC" id="2.7.13.3" evidence="2"/>
<reference evidence="8 9" key="1">
    <citation type="submission" date="2018-09" db="EMBL/GenBank/DDBJ databases">
        <title>Hymenobacter medium sp. nov., isolated from R2A medium.</title>
        <authorList>
            <person name="Yingchao G."/>
        </authorList>
    </citation>
    <scope>NUCLEOTIDE SEQUENCE [LARGE SCALE GENOMIC DNA]</scope>
    <source>
        <strain evidence="9">sh-6</strain>
    </source>
</reference>
<dbReference type="CDD" id="cd00130">
    <property type="entry name" value="PAS"/>
    <property type="match status" value="5"/>
</dbReference>
<evidence type="ECO:0000256" key="4">
    <source>
        <dbReference type="ARBA" id="ARBA00022679"/>
    </source>
</evidence>
<dbReference type="InterPro" id="IPR001610">
    <property type="entry name" value="PAC"/>
</dbReference>
<keyword evidence="4" id="KW-0808">Transferase</keyword>
<dbReference type="FunFam" id="3.30.450.20:FF:000099">
    <property type="entry name" value="Sensory box sensor histidine kinase"/>
    <property type="match status" value="3"/>
</dbReference>
<feature type="domain" description="PAC" evidence="7">
    <location>
        <begin position="206"/>
        <end position="258"/>
    </location>
</feature>
<evidence type="ECO:0000256" key="5">
    <source>
        <dbReference type="ARBA" id="ARBA00022777"/>
    </source>
</evidence>
<comment type="catalytic activity">
    <reaction evidence="1">
        <text>ATP + protein L-histidine = ADP + protein N-phospho-L-histidine.</text>
        <dbReference type="EC" id="2.7.13.3"/>
    </reaction>
</comment>
<dbReference type="GO" id="GO:0004673">
    <property type="term" value="F:protein histidine kinase activity"/>
    <property type="evidence" value="ECO:0007669"/>
    <property type="project" value="UniProtKB-EC"/>
</dbReference>
<dbReference type="Gene3D" id="2.10.70.100">
    <property type="match status" value="1"/>
</dbReference>
<organism evidence="8 9">
    <name type="scientific">Hymenobacter oligotrophus</name>
    <dbReference type="NCBI Taxonomy" id="2319843"/>
    <lineage>
        <taxon>Bacteria</taxon>
        <taxon>Pseudomonadati</taxon>
        <taxon>Bacteroidota</taxon>
        <taxon>Cytophagia</taxon>
        <taxon>Cytophagales</taxon>
        <taxon>Hymenobacteraceae</taxon>
        <taxon>Hymenobacter</taxon>
    </lineage>
</organism>
<dbReference type="RefSeq" id="WP_119444690.1">
    <property type="nucleotide sequence ID" value="NZ_CP032317.1"/>
</dbReference>
<evidence type="ECO:0000256" key="3">
    <source>
        <dbReference type="ARBA" id="ARBA00022553"/>
    </source>
</evidence>
<evidence type="ECO:0000313" key="8">
    <source>
        <dbReference type="EMBL" id="AYA37114.1"/>
    </source>
</evidence>
<dbReference type="SUPFAM" id="SSF55785">
    <property type="entry name" value="PYP-like sensor domain (PAS domain)"/>
    <property type="match status" value="5"/>
</dbReference>
<name>A0A3B7QZ20_9BACT</name>
<feature type="domain" description="PAS" evidence="6">
    <location>
        <begin position="9"/>
        <end position="80"/>
    </location>
</feature>
<gene>
    <name evidence="8" type="ORF">D3Y59_08630</name>
</gene>
<dbReference type="Gene3D" id="3.30.450.20">
    <property type="entry name" value="PAS domain"/>
    <property type="match status" value="5"/>
</dbReference>
<sequence>MPNSETVTDYERLQTAVEAAGVGTWDFNPITGELQWSNRCKELFGLPATAEVDYARFLEGLHPDDRAHTDAVVQQALDPKGAGSYDVEYRTVGFEDGGQLRWVRATGRAFFDAARTKAVRFIGTITDVSESKQAESNYSFLAENAPLLLMVTNAAGEATYANSSLLKFTGYTLAQLQESWAGVVHPDDLRPLTERWQHALEHATAYQAEYRLRRHDGQYHWYLNSTQPQLDSDGRVVQWVSTNIDIDARYRAEQQLTQQQEEMRRVTELMPQMVWVTDPKGYHTYFNQRWIEFTGYTVEQSQGTEMWNNLLHPDDQQRARTIWTHSLETGAPYEIEYRFKSKQGDYRWFLARALPMRDEDGQITKWFGTCTDIHEQKLASEQLRWSDERYAMASLATNDAIWDWNLETNAITWNKALERVFQHKPNEVQETAEWWYSHIHPDDAERVTNGIHAVIDGGGKSWKDSYRFRRADGTYAEVIDRGRVAHNDEGKPVRMIGAMQDVSEQRRAAAELRRREEEFSTLADNVAQLAWMAEPDGYIYWYNKRWYEFTGTTLEEMRGWGWEKVHHPGHIERVLAFVRDAWPAGKAWELSFPLRGHDGEYRWFLTRAVPVHNEQGEVVRWLGTNTDVTDMRQMQERLERAYNDLELKVTFRTLELEREVQSLKQQLGQA</sequence>
<dbReference type="PANTHER" id="PTHR43304:SF1">
    <property type="entry name" value="PAC DOMAIN-CONTAINING PROTEIN"/>
    <property type="match status" value="1"/>
</dbReference>
<dbReference type="Proteomes" id="UP000262802">
    <property type="component" value="Chromosome"/>
</dbReference>
<accession>A0A3B7QZ20</accession>
<evidence type="ECO:0000259" key="6">
    <source>
        <dbReference type="PROSITE" id="PS50112"/>
    </source>
</evidence>
<feature type="domain" description="PAC" evidence="7">
    <location>
        <begin position="462"/>
        <end position="514"/>
    </location>
</feature>
<dbReference type="InterPro" id="IPR052162">
    <property type="entry name" value="Sensor_kinase/Photoreceptor"/>
</dbReference>